<dbReference type="InterPro" id="IPR053829">
    <property type="entry name" value="XLF-like_CC"/>
</dbReference>
<evidence type="ECO:0000256" key="3">
    <source>
        <dbReference type="ARBA" id="ARBA00023125"/>
    </source>
</evidence>
<dbReference type="Gene3D" id="2.170.210.10">
    <property type="entry name" value="DNA double-strand break repair and VJ recombination XRCC4, N-terminal"/>
    <property type="match status" value="1"/>
</dbReference>
<evidence type="ECO:0000259" key="9">
    <source>
        <dbReference type="Pfam" id="PF09302"/>
    </source>
</evidence>
<name>A0A175WB04_9PEZI</name>
<dbReference type="InterPro" id="IPR052287">
    <property type="entry name" value="NHEJ_factor"/>
</dbReference>
<dbReference type="VEuPathDB" id="FungiDB:MMYC01_203373"/>
<evidence type="ECO:0000256" key="1">
    <source>
        <dbReference type="ARBA" id="ARBA00004123"/>
    </source>
</evidence>
<keyword evidence="12" id="KW-1185">Reference proteome</keyword>
<dbReference type="EMBL" id="LCTW02000054">
    <property type="protein sequence ID" value="KXX80651.1"/>
    <property type="molecule type" value="Genomic_DNA"/>
</dbReference>
<keyword evidence="2" id="KW-0227">DNA damage</keyword>
<dbReference type="PANTHER" id="PTHR32235">
    <property type="entry name" value="NON-HOMOLOGOUS END-JOINING FACTOR 1"/>
    <property type="match status" value="1"/>
</dbReference>
<accession>A0A175WB04</accession>
<dbReference type="GO" id="GO:0032807">
    <property type="term" value="C:DNA ligase IV complex"/>
    <property type="evidence" value="ECO:0007669"/>
    <property type="project" value="TreeGrafter"/>
</dbReference>
<keyword evidence="4" id="KW-0234">DNA repair</keyword>
<feature type="domain" description="XLF-like coiled-coil region" evidence="10">
    <location>
        <begin position="130"/>
        <end position="182"/>
    </location>
</feature>
<proteinExistence type="inferred from homology"/>
<protein>
    <recommendedName>
        <fullName evidence="7">Non-homologous end-joining factor 1</fullName>
    </recommendedName>
</protein>
<keyword evidence="5" id="KW-0539">Nucleus</keyword>
<dbReference type="Proteomes" id="UP000078237">
    <property type="component" value="Unassembled WGS sequence"/>
</dbReference>
<evidence type="ECO:0000256" key="2">
    <source>
        <dbReference type="ARBA" id="ARBA00022763"/>
    </source>
</evidence>
<reference evidence="11 12" key="1">
    <citation type="journal article" date="2016" name="Genome Announc.">
        <title>Genome Sequence of Madurella mycetomatis mm55, Isolated from a Human Mycetoma Case in Sudan.</title>
        <authorList>
            <person name="Smit S."/>
            <person name="Derks M.F."/>
            <person name="Bervoets S."/>
            <person name="Fahal A."/>
            <person name="van Leeuwen W."/>
            <person name="van Belkum A."/>
            <person name="van de Sande W.W."/>
        </authorList>
    </citation>
    <scope>NUCLEOTIDE SEQUENCE [LARGE SCALE GENOMIC DNA]</scope>
    <source>
        <strain evidence="12">mm55</strain>
    </source>
</reference>
<dbReference type="OrthoDB" id="2155935at2759"/>
<dbReference type="STRING" id="100816.A0A175WB04"/>
<dbReference type="CDD" id="cd22285">
    <property type="entry name" value="HD_XLF_N"/>
    <property type="match status" value="1"/>
</dbReference>
<dbReference type="Pfam" id="PF21928">
    <property type="entry name" value="XLF_CC"/>
    <property type="match status" value="1"/>
</dbReference>
<sequence>MSSHPSWRLLPAAAPNIPDLLVSTAFAADSYSVHLTDLANIWVESMDRRAIIKRGLVEDTSIDPSDGPDQIRKMLEFLRASFDVRDPEHPNTSLTLASADDGGSLVINVTCVLPKPLKPFKWPMHLKKCPQSTVATELVLPLIQAHEARVREVGELIRELRDKDSVINRLVDKLEIAGTGLEHIFSSLSGKRKVSRAAAEERVNGLAPFSEAEFRGKAADLRPVAQSSDVSALLDAVFGAPGLRYKSSLELEASISLNDWWAKLGNGENVILSRRSGTRETGLLPLPQEYGTGDDEDDFQVQSTPPGLMSARNRGDLPRSMGVDDDETSDGEDVAEASALSPSPKRDGAASREGTLDRRSRPSTSPLPMKPPKAATTEATTADSHSETASEPDKDAVGGSPPQPPSKHPPTRLGLGRIGGSAKQETTTTMLARSPSPSAQRDDHNTPPRRHKLGIIGKKKASPVPAMRATSASEDDRGRSKAPACEPKKEPERETSLERADRKRAELQKDLEKRAAAGPAKKKRKF</sequence>
<evidence type="ECO:0000313" key="12">
    <source>
        <dbReference type="Proteomes" id="UP000078237"/>
    </source>
</evidence>
<dbReference type="Pfam" id="PF09302">
    <property type="entry name" value="XLF"/>
    <property type="match status" value="1"/>
</dbReference>
<feature type="domain" description="XLF-like N-terminal" evidence="9">
    <location>
        <begin position="6"/>
        <end position="128"/>
    </location>
</feature>
<evidence type="ECO:0000256" key="7">
    <source>
        <dbReference type="ARBA" id="ARBA00044529"/>
    </source>
</evidence>
<dbReference type="InterPro" id="IPR015381">
    <property type="entry name" value="XLF-like_N"/>
</dbReference>
<comment type="caution">
    <text evidence="11">The sequence shown here is derived from an EMBL/GenBank/DDBJ whole genome shotgun (WGS) entry which is preliminary data.</text>
</comment>
<comment type="subcellular location">
    <subcellularLocation>
        <location evidence="1">Nucleus</location>
    </subcellularLocation>
</comment>
<evidence type="ECO:0000256" key="5">
    <source>
        <dbReference type="ARBA" id="ARBA00023242"/>
    </source>
</evidence>
<feature type="compositionally biased region" description="Polar residues" evidence="8">
    <location>
        <begin position="423"/>
        <end position="439"/>
    </location>
</feature>
<feature type="compositionally biased region" description="Basic residues" evidence="8">
    <location>
        <begin position="447"/>
        <end position="461"/>
    </location>
</feature>
<evidence type="ECO:0000313" key="11">
    <source>
        <dbReference type="EMBL" id="KXX80651.1"/>
    </source>
</evidence>
<keyword evidence="3" id="KW-0238">DNA-binding</keyword>
<evidence type="ECO:0000256" key="8">
    <source>
        <dbReference type="SAM" id="MobiDB-lite"/>
    </source>
</evidence>
<dbReference type="PANTHER" id="PTHR32235:SF1">
    <property type="entry name" value="NON-HOMOLOGOUS END-JOINING FACTOR 1"/>
    <property type="match status" value="1"/>
</dbReference>
<dbReference type="InterPro" id="IPR038051">
    <property type="entry name" value="XRCC4-like_N_sf"/>
</dbReference>
<feature type="compositionally biased region" description="Basic and acidic residues" evidence="8">
    <location>
        <begin position="384"/>
        <end position="396"/>
    </location>
</feature>
<evidence type="ECO:0000256" key="4">
    <source>
        <dbReference type="ARBA" id="ARBA00023204"/>
    </source>
</evidence>
<dbReference type="GO" id="GO:0045027">
    <property type="term" value="F:DNA end binding"/>
    <property type="evidence" value="ECO:0007669"/>
    <property type="project" value="TreeGrafter"/>
</dbReference>
<feature type="compositionally biased region" description="Basic and acidic residues" evidence="8">
    <location>
        <begin position="486"/>
        <end position="515"/>
    </location>
</feature>
<feature type="region of interest" description="Disordered" evidence="8">
    <location>
        <begin position="281"/>
        <end position="526"/>
    </location>
</feature>
<dbReference type="AlphaFoldDB" id="A0A175WB04"/>
<feature type="compositionally biased region" description="Low complexity" evidence="8">
    <location>
        <begin position="374"/>
        <end position="383"/>
    </location>
</feature>
<gene>
    <name evidence="11" type="ORF">MMYC01_203373</name>
</gene>
<feature type="compositionally biased region" description="Acidic residues" evidence="8">
    <location>
        <begin position="323"/>
        <end position="335"/>
    </location>
</feature>
<dbReference type="GO" id="GO:0006303">
    <property type="term" value="P:double-strand break repair via nonhomologous end joining"/>
    <property type="evidence" value="ECO:0007669"/>
    <property type="project" value="TreeGrafter"/>
</dbReference>
<evidence type="ECO:0000259" key="10">
    <source>
        <dbReference type="Pfam" id="PF21928"/>
    </source>
</evidence>
<evidence type="ECO:0000256" key="6">
    <source>
        <dbReference type="ARBA" id="ARBA00025747"/>
    </source>
</evidence>
<comment type="similarity">
    <text evidence="6">Belongs to the XRCC4-XLF family. XLF subfamily.</text>
</comment>
<organism evidence="11 12">
    <name type="scientific">Madurella mycetomatis</name>
    <dbReference type="NCBI Taxonomy" id="100816"/>
    <lineage>
        <taxon>Eukaryota</taxon>
        <taxon>Fungi</taxon>
        <taxon>Dikarya</taxon>
        <taxon>Ascomycota</taxon>
        <taxon>Pezizomycotina</taxon>
        <taxon>Sordariomycetes</taxon>
        <taxon>Sordariomycetidae</taxon>
        <taxon>Sordariales</taxon>
        <taxon>Sordariales incertae sedis</taxon>
        <taxon>Madurella</taxon>
    </lineage>
</organism>
<feature type="compositionally biased region" description="Basic and acidic residues" evidence="8">
    <location>
        <begin position="344"/>
        <end position="360"/>
    </location>
</feature>